<sequence>MAALTDSLFFAIYPDAAAAARIAQLALGLNIEHGLTGKPAGTDRFHVTLHHLGAFAGLPEDIVARAKEAASKVPMPPVDVTFDRVSSFPGRRNKKPFVLRSGADANAGALHDFQQTLGIALQTAGLAVKVNSRFTPHVTLLYDERHLGEQRVEPIRWTAHEFVFVRSLLGRSQYVQLARWLSSA</sequence>
<dbReference type="SUPFAM" id="SSF55144">
    <property type="entry name" value="LigT-like"/>
    <property type="match status" value="1"/>
</dbReference>
<gene>
    <name evidence="2" type="ORF">AWB66_03106</name>
</gene>
<dbReference type="PANTHER" id="PTHR35561">
    <property type="entry name" value="RNA 2',3'-CYCLIC PHOSPHODIESTERASE"/>
    <property type="match status" value="1"/>
</dbReference>
<evidence type="ECO:0000313" key="3">
    <source>
        <dbReference type="Proteomes" id="UP000054717"/>
    </source>
</evidence>
<dbReference type="RefSeq" id="WP_087631133.1">
    <property type="nucleotide sequence ID" value="NZ_FCNZ02000010.1"/>
</dbReference>
<keyword evidence="3" id="KW-1185">Reference proteome</keyword>
<dbReference type="GO" id="GO:0008664">
    <property type="term" value="F:RNA 2',3'-cyclic 3'-phosphodiesterase activity"/>
    <property type="evidence" value="ECO:0007669"/>
    <property type="project" value="InterPro"/>
</dbReference>
<comment type="caution">
    <text evidence="2">The sequence shown here is derived from an EMBL/GenBank/DDBJ whole genome shotgun (WGS) entry which is preliminary data.</text>
</comment>
<proteinExistence type="predicted"/>
<dbReference type="PANTHER" id="PTHR35561:SF1">
    <property type="entry name" value="RNA 2',3'-CYCLIC PHOSPHODIESTERASE"/>
    <property type="match status" value="1"/>
</dbReference>
<accession>A0A158IIW6</accession>
<dbReference type="Gene3D" id="3.90.1140.10">
    <property type="entry name" value="Cyclic phosphodiesterase"/>
    <property type="match status" value="1"/>
</dbReference>
<dbReference type="Pfam" id="PF13563">
    <property type="entry name" value="2_5_RNA_ligase2"/>
    <property type="match status" value="1"/>
</dbReference>
<dbReference type="GO" id="GO:0016874">
    <property type="term" value="F:ligase activity"/>
    <property type="evidence" value="ECO:0007669"/>
    <property type="project" value="UniProtKB-KW"/>
</dbReference>
<dbReference type="InterPro" id="IPR009097">
    <property type="entry name" value="Cyclic_Pdiesterase"/>
</dbReference>
<evidence type="ECO:0000256" key="1">
    <source>
        <dbReference type="ARBA" id="ARBA00022801"/>
    </source>
</evidence>
<reference evidence="2" key="1">
    <citation type="submission" date="2016-01" db="EMBL/GenBank/DDBJ databases">
        <authorList>
            <person name="Peeters Charlotte."/>
        </authorList>
    </citation>
    <scope>NUCLEOTIDE SEQUENCE</scope>
    <source>
        <strain evidence="2">LMG 22936</strain>
    </source>
</reference>
<name>A0A158IIW6_9BURK</name>
<organism evidence="2 3">
    <name type="scientific">Caballeronia telluris</name>
    <dbReference type="NCBI Taxonomy" id="326475"/>
    <lineage>
        <taxon>Bacteria</taxon>
        <taxon>Pseudomonadati</taxon>
        <taxon>Pseudomonadota</taxon>
        <taxon>Betaproteobacteria</taxon>
        <taxon>Burkholderiales</taxon>
        <taxon>Burkholderiaceae</taxon>
        <taxon>Caballeronia</taxon>
    </lineage>
</organism>
<dbReference type="STRING" id="326475.AWB66_03106"/>
<dbReference type="Proteomes" id="UP000054717">
    <property type="component" value="Unassembled WGS sequence"/>
</dbReference>
<dbReference type="EMBL" id="FCNZ02000010">
    <property type="protein sequence ID" value="SAL56526.1"/>
    <property type="molecule type" value="Genomic_DNA"/>
</dbReference>
<evidence type="ECO:0000313" key="2">
    <source>
        <dbReference type="EMBL" id="SAL56526.1"/>
    </source>
</evidence>
<keyword evidence="2" id="KW-0436">Ligase</keyword>
<keyword evidence="1" id="KW-0378">Hydrolase</keyword>
<dbReference type="AlphaFoldDB" id="A0A158IIW6"/>
<dbReference type="InterPro" id="IPR004175">
    <property type="entry name" value="RNA_CPDase"/>
</dbReference>
<dbReference type="GO" id="GO:0004113">
    <property type="term" value="F:2',3'-cyclic-nucleotide 3'-phosphodiesterase activity"/>
    <property type="evidence" value="ECO:0007669"/>
    <property type="project" value="InterPro"/>
</dbReference>
<protein>
    <submittedName>
        <fullName evidence="2">2'-5' RNA ligase</fullName>
    </submittedName>
</protein>